<evidence type="ECO:0000313" key="3">
    <source>
        <dbReference type="Proteomes" id="UP001642409"/>
    </source>
</evidence>
<evidence type="ECO:0000313" key="1">
    <source>
        <dbReference type="EMBL" id="CAI9945883.1"/>
    </source>
</evidence>
<accession>A0AA86UNQ6</accession>
<dbReference type="AlphaFoldDB" id="A0AA86UNQ6"/>
<dbReference type="EMBL" id="CATOUU010000754">
    <property type="protein sequence ID" value="CAI9945883.1"/>
    <property type="molecule type" value="Genomic_DNA"/>
</dbReference>
<reference evidence="1" key="1">
    <citation type="submission" date="2023-06" db="EMBL/GenBank/DDBJ databases">
        <authorList>
            <person name="Kurt Z."/>
        </authorList>
    </citation>
    <scope>NUCLEOTIDE SEQUENCE</scope>
</reference>
<sequence>MVNNFSGLISFQNINAFKDTQTCSSLPALVDNVSLIYYEQQKTICSKTEVVLLIQQICSWFQCSQVNLQDFWLRSAVASYKSSILEHLSQNLSSKQCSKRLDFQCFQAQTTAQFMICTCSVIIQHLQYPYSGSYNNE</sequence>
<dbReference type="Proteomes" id="UP001642409">
    <property type="component" value="Unassembled WGS sequence"/>
</dbReference>
<keyword evidence="3" id="KW-1185">Reference proteome</keyword>
<comment type="caution">
    <text evidence="1">The sequence shown here is derived from an EMBL/GenBank/DDBJ whole genome shotgun (WGS) entry which is preliminary data.</text>
</comment>
<gene>
    <name evidence="1" type="ORF">HINF_LOCUS33528</name>
    <name evidence="2" type="ORF">HINF_LOCUS54561</name>
</gene>
<protein>
    <submittedName>
        <fullName evidence="2">Hypothetical_protein</fullName>
    </submittedName>
</protein>
<organism evidence="1">
    <name type="scientific">Hexamita inflata</name>
    <dbReference type="NCBI Taxonomy" id="28002"/>
    <lineage>
        <taxon>Eukaryota</taxon>
        <taxon>Metamonada</taxon>
        <taxon>Diplomonadida</taxon>
        <taxon>Hexamitidae</taxon>
        <taxon>Hexamitinae</taxon>
        <taxon>Hexamita</taxon>
    </lineage>
</organism>
<reference evidence="2 3" key="2">
    <citation type="submission" date="2024-07" db="EMBL/GenBank/DDBJ databases">
        <authorList>
            <person name="Akdeniz Z."/>
        </authorList>
    </citation>
    <scope>NUCLEOTIDE SEQUENCE [LARGE SCALE GENOMIC DNA]</scope>
</reference>
<name>A0AA86UNQ6_9EUKA</name>
<dbReference type="EMBL" id="CAXDID020000284">
    <property type="protein sequence ID" value="CAL6070544.1"/>
    <property type="molecule type" value="Genomic_DNA"/>
</dbReference>
<evidence type="ECO:0000313" key="2">
    <source>
        <dbReference type="EMBL" id="CAL6070544.1"/>
    </source>
</evidence>
<proteinExistence type="predicted"/>